<evidence type="ECO:0000313" key="1">
    <source>
        <dbReference type="EMBL" id="GCE84187.1"/>
    </source>
</evidence>
<comment type="caution">
    <text evidence="1">The sequence shown here is derived from an EMBL/GenBank/DDBJ whole genome shotgun (WGS) entry which is preliminary data.</text>
</comment>
<dbReference type="EMBL" id="BDLU01000053">
    <property type="protein sequence ID" value="GCE84187.1"/>
    <property type="molecule type" value="Genomic_DNA"/>
</dbReference>
<proteinExistence type="predicted"/>
<keyword evidence="2" id="KW-1185">Reference proteome</keyword>
<accession>A0A4P5NV21</accession>
<evidence type="ECO:0000313" key="2">
    <source>
        <dbReference type="Proteomes" id="UP000315095"/>
    </source>
</evidence>
<gene>
    <name evidence="1" type="ORF">MSKU9_2328</name>
</gene>
<organism evidence="1 2">
    <name type="scientific">Komagataeibacter diospyri</name>
    <dbReference type="NCBI Taxonomy" id="1932662"/>
    <lineage>
        <taxon>Bacteria</taxon>
        <taxon>Pseudomonadati</taxon>
        <taxon>Pseudomonadota</taxon>
        <taxon>Alphaproteobacteria</taxon>
        <taxon>Acetobacterales</taxon>
        <taxon>Acetobacteraceae</taxon>
        <taxon>Komagataeibacter</taxon>
    </lineage>
</organism>
<name>A0A4P5NV21_9PROT</name>
<dbReference type="AlphaFoldDB" id="A0A4P5NV21"/>
<sequence>MSPLFLGKPCAGNMRPVMEDVPGSIPVTCRGLSIAYTLSRPPIPGGEAARTNGAMVYEDPQIKGSGWGALAGATGERYRSGRGAIQ</sequence>
<dbReference type="Proteomes" id="UP000315095">
    <property type="component" value="Unassembled WGS sequence"/>
</dbReference>
<reference evidence="2" key="1">
    <citation type="submission" date="2017-01" db="EMBL/GenBank/DDBJ databases">
        <title>Komagataeibacter sp. MSKU9 whole genome sequencing project.</title>
        <authorList>
            <person name="Matsutani M."/>
            <person name="Naloka K."/>
            <person name="Theeragool G."/>
            <person name="Yakushi T."/>
            <person name="Matsushita K."/>
        </authorList>
    </citation>
    <scope>NUCLEOTIDE SEQUENCE [LARGE SCALE GENOMIC DNA]</scope>
    <source>
        <strain evidence="2">MSKU9</strain>
    </source>
</reference>
<protein>
    <submittedName>
        <fullName evidence="1">Uncharacterized protein</fullName>
    </submittedName>
</protein>